<feature type="domain" description="Rhodanese" evidence="2">
    <location>
        <begin position="37"/>
        <end position="141"/>
    </location>
</feature>
<dbReference type="SUPFAM" id="SSF52821">
    <property type="entry name" value="Rhodanese/Cell cycle control phosphatase"/>
    <property type="match status" value="1"/>
</dbReference>
<evidence type="ECO:0000313" key="4">
    <source>
        <dbReference type="Proteomes" id="UP000484885"/>
    </source>
</evidence>
<dbReference type="InterPro" id="IPR001763">
    <property type="entry name" value="Rhodanese-like_dom"/>
</dbReference>
<dbReference type="PANTHER" id="PTHR44086">
    <property type="entry name" value="THIOSULFATE SULFURTRANSFERASE RDL2, MITOCHONDRIAL-RELATED"/>
    <property type="match status" value="1"/>
</dbReference>
<evidence type="ECO:0000256" key="1">
    <source>
        <dbReference type="SAM" id="SignalP"/>
    </source>
</evidence>
<dbReference type="PANTHER" id="PTHR44086:SF10">
    <property type="entry name" value="THIOSULFATE SULFURTRANSFERASE_RHODANESE-LIKE DOMAIN-CONTAINING PROTEIN 3"/>
    <property type="match status" value="1"/>
</dbReference>
<dbReference type="PROSITE" id="PS50206">
    <property type="entry name" value="RHODANESE_3"/>
    <property type="match status" value="1"/>
</dbReference>
<proteinExistence type="predicted"/>
<dbReference type="Proteomes" id="UP000484885">
    <property type="component" value="Unassembled WGS sequence"/>
</dbReference>
<gene>
    <name evidence="3" type="ORF">G3I74_00220</name>
</gene>
<comment type="caution">
    <text evidence="3">The sequence shown here is derived from an EMBL/GenBank/DDBJ whole genome shotgun (WGS) entry which is preliminary data.</text>
</comment>
<evidence type="ECO:0000313" key="3">
    <source>
        <dbReference type="EMBL" id="NDY94158.1"/>
    </source>
</evidence>
<sequence length="145" mass="15565">MPVYRFLALLAFSWAVPLAAQNALPSLSAEDARALQESGELVLIDIRQPEEWRQTGMPEGSVGISMAHPEGGQGFLRDVLAAVDGDTDAAIAVICRTGNRTSQVVPALQQWGFTRIYHIPEGMLGSRFGAGWIPSGLPVEACDQC</sequence>
<keyword evidence="1" id="KW-0732">Signal</keyword>
<feature type="signal peptide" evidence="1">
    <location>
        <begin position="1"/>
        <end position="19"/>
    </location>
</feature>
<name>A0A845UUF5_9GAMM</name>
<organism evidence="3 4">
    <name type="scientific">Wenzhouxiangella limi</name>
    <dbReference type="NCBI Taxonomy" id="2707351"/>
    <lineage>
        <taxon>Bacteria</taxon>
        <taxon>Pseudomonadati</taxon>
        <taxon>Pseudomonadota</taxon>
        <taxon>Gammaproteobacteria</taxon>
        <taxon>Chromatiales</taxon>
        <taxon>Wenzhouxiangellaceae</taxon>
        <taxon>Wenzhouxiangella</taxon>
    </lineage>
</organism>
<dbReference type="Gene3D" id="3.40.250.10">
    <property type="entry name" value="Rhodanese-like domain"/>
    <property type="match status" value="1"/>
</dbReference>
<dbReference type="AlphaFoldDB" id="A0A845UUF5"/>
<dbReference type="GO" id="GO:0004792">
    <property type="term" value="F:thiosulfate-cyanide sulfurtransferase activity"/>
    <property type="evidence" value="ECO:0007669"/>
    <property type="project" value="TreeGrafter"/>
</dbReference>
<protein>
    <submittedName>
        <fullName evidence="3">Rhodanese-like domain-containing protein</fullName>
    </submittedName>
</protein>
<dbReference type="EMBL" id="JAAGSC010000023">
    <property type="protein sequence ID" value="NDY94158.1"/>
    <property type="molecule type" value="Genomic_DNA"/>
</dbReference>
<keyword evidence="4" id="KW-1185">Reference proteome</keyword>
<reference evidence="3 4" key="1">
    <citation type="submission" date="2020-02" db="EMBL/GenBank/DDBJ databases">
        <authorList>
            <person name="Zhang X.-Y."/>
        </authorList>
    </citation>
    <scope>NUCLEOTIDE SEQUENCE [LARGE SCALE GENOMIC DNA]</scope>
    <source>
        <strain evidence="3 4">C33</strain>
    </source>
</reference>
<accession>A0A845UUF5</accession>
<feature type="chain" id="PRO_5032998638" evidence="1">
    <location>
        <begin position="20"/>
        <end position="145"/>
    </location>
</feature>
<dbReference type="Pfam" id="PF00581">
    <property type="entry name" value="Rhodanese"/>
    <property type="match status" value="1"/>
</dbReference>
<dbReference type="CDD" id="cd00158">
    <property type="entry name" value="RHOD"/>
    <property type="match status" value="1"/>
</dbReference>
<evidence type="ECO:0000259" key="2">
    <source>
        <dbReference type="PROSITE" id="PS50206"/>
    </source>
</evidence>
<dbReference type="InterPro" id="IPR036873">
    <property type="entry name" value="Rhodanese-like_dom_sf"/>
</dbReference>